<feature type="transmembrane region" description="Helical" evidence="7">
    <location>
        <begin position="176"/>
        <end position="194"/>
    </location>
</feature>
<dbReference type="Proteomes" id="UP000233766">
    <property type="component" value="Unassembled WGS sequence"/>
</dbReference>
<keyword evidence="6 7" id="KW-0472">Membrane</keyword>
<keyword evidence="10" id="KW-1185">Reference proteome</keyword>
<dbReference type="EMBL" id="PJMW01000001">
    <property type="protein sequence ID" value="PKV98243.1"/>
    <property type="molecule type" value="Genomic_DNA"/>
</dbReference>
<dbReference type="OrthoDB" id="9812433at2"/>
<evidence type="ECO:0000256" key="6">
    <source>
        <dbReference type="ARBA" id="ARBA00023136"/>
    </source>
</evidence>
<keyword evidence="9" id="KW-0829">Tyrosine-protein kinase</keyword>
<evidence type="ECO:0000259" key="8">
    <source>
        <dbReference type="Pfam" id="PF02706"/>
    </source>
</evidence>
<protein>
    <submittedName>
        <fullName evidence="9">Receptor protein-tyrosine kinase</fullName>
    </submittedName>
</protein>
<keyword evidence="9" id="KW-0675">Receptor</keyword>
<dbReference type="GO" id="GO:0005886">
    <property type="term" value="C:plasma membrane"/>
    <property type="evidence" value="ECO:0007669"/>
    <property type="project" value="UniProtKB-SubCell"/>
</dbReference>
<evidence type="ECO:0000256" key="1">
    <source>
        <dbReference type="ARBA" id="ARBA00004651"/>
    </source>
</evidence>
<keyword evidence="9" id="KW-0418">Kinase</keyword>
<dbReference type="PANTHER" id="PTHR32309">
    <property type="entry name" value="TYROSINE-PROTEIN KINASE"/>
    <property type="match status" value="1"/>
</dbReference>
<evidence type="ECO:0000256" key="4">
    <source>
        <dbReference type="ARBA" id="ARBA00022692"/>
    </source>
</evidence>
<evidence type="ECO:0000256" key="2">
    <source>
        <dbReference type="ARBA" id="ARBA00006683"/>
    </source>
</evidence>
<dbReference type="Gene3D" id="3.40.50.300">
    <property type="entry name" value="P-loop containing nucleotide triphosphate hydrolases"/>
    <property type="match status" value="1"/>
</dbReference>
<accession>A0A2N3WWJ8</accession>
<evidence type="ECO:0000256" key="7">
    <source>
        <dbReference type="SAM" id="Phobius"/>
    </source>
</evidence>
<gene>
    <name evidence="9" type="ORF">ATK86_0253</name>
</gene>
<reference evidence="9 10" key="1">
    <citation type="submission" date="2017-12" db="EMBL/GenBank/DDBJ databases">
        <title>Sequencing the genomes of 1000 Actinobacteria strains.</title>
        <authorList>
            <person name="Klenk H.-P."/>
        </authorList>
    </citation>
    <scope>NUCLEOTIDE SEQUENCE [LARGE SCALE GENOMIC DNA]</scope>
    <source>
        <strain evidence="9 10">DSM 44489</strain>
    </source>
</reference>
<keyword evidence="9" id="KW-0808">Transferase</keyword>
<keyword evidence="4 7" id="KW-0812">Transmembrane</keyword>
<dbReference type="AlphaFoldDB" id="A0A2N3WWJ8"/>
<name>A0A2N3WWJ8_9NOCA</name>
<evidence type="ECO:0000313" key="9">
    <source>
        <dbReference type="EMBL" id="PKV98243.1"/>
    </source>
</evidence>
<comment type="caution">
    <text evidence="9">The sequence shown here is derived from an EMBL/GenBank/DDBJ whole genome shotgun (WGS) entry which is preliminary data.</text>
</comment>
<proteinExistence type="inferred from homology"/>
<dbReference type="RefSeq" id="WP_101462739.1">
    <property type="nucleotide sequence ID" value="NZ_PJMW01000001.1"/>
</dbReference>
<dbReference type="InterPro" id="IPR050445">
    <property type="entry name" value="Bact_polysacc_biosynth/exp"/>
</dbReference>
<keyword evidence="3" id="KW-1003">Cell membrane</keyword>
<comment type="subcellular location">
    <subcellularLocation>
        <location evidence="1">Cell membrane</location>
        <topology evidence="1">Multi-pass membrane protein</topology>
    </subcellularLocation>
</comment>
<dbReference type="Pfam" id="PF02706">
    <property type="entry name" value="Wzz"/>
    <property type="match status" value="1"/>
</dbReference>
<evidence type="ECO:0000313" key="10">
    <source>
        <dbReference type="Proteomes" id="UP000233766"/>
    </source>
</evidence>
<feature type="domain" description="Polysaccharide chain length determinant N-terminal" evidence="8">
    <location>
        <begin position="3"/>
        <end position="87"/>
    </location>
</feature>
<dbReference type="SUPFAM" id="SSF52540">
    <property type="entry name" value="P-loop containing nucleoside triphosphate hydrolases"/>
    <property type="match status" value="1"/>
</dbReference>
<dbReference type="InterPro" id="IPR027417">
    <property type="entry name" value="P-loop_NTPase"/>
</dbReference>
<comment type="similarity">
    <text evidence="2">Belongs to the CpsC/CapA family.</text>
</comment>
<dbReference type="InterPro" id="IPR003856">
    <property type="entry name" value="LPS_length_determ_N"/>
</dbReference>
<evidence type="ECO:0000256" key="5">
    <source>
        <dbReference type="ARBA" id="ARBA00022989"/>
    </source>
</evidence>
<sequence length="426" mass="44105">MGLIDIWRIVRQRWLLIVGVVLVCTAAAWAYAQTLPNIYSASSSMYVSMATGTSVNDSYQGGLAAQQRVRSYLDLAASTTVAARVVDDKGLKITPEQMRAKITASSPPATSVIMITVQDSTPTGARDLTDAAVAQFRRLVDELESIQRDAAPAARVAVVDRAQVPSAPLGPPPGRIVLLGLIAGLALGGGAALLRERTDRSLRTPDAVSAALPVPVLGVIEAGTPAAAGETRRLRSRLLQHDPAKSVQLTSLSARSEPDVAMALARSLSDSGQHVVLVDADTSGGGSTEFITSDSPGLAAVLRATLPVAKALTPWSETGIAFLPLGAADQQTPDLLVSARFADLITDLASRFDHVIVETAPVTVAADAIGVAPLCDVTLGIVELGALSGPGLRGALATLGAAKLTGAVVYSRPSAPLARFLERLPL</sequence>
<dbReference type="PANTHER" id="PTHR32309:SF13">
    <property type="entry name" value="FERRIC ENTEROBACTIN TRANSPORT PROTEIN FEPE"/>
    <property type="match status" value="1"/>
</dbReference>
<keyword evidence="5 7" id="KW-1133">Transmembrane helix</keyword>
<evidence type="ECO:0000256" key="3">
    <source>
        <dbReference type="ARBA" id="ARBA00022475"/>
    </source>
</evidence>
<organism evidence="9 10">
    <name type="scientific">Nocardia fluminea</name>
    <dbReference type="NCBI Taxonomy" id="134984"/>
    <lineage>
        <taxon>Bacteria</taxon>
        <taxon>Bacillati</taxon>
        <taxon>Actinomycetota</taxon>
        <taxon>Actinomycetes</taxon>
        <taxon>Mycobacteriales</taxon>
        <taxon>Nocardiaceae</taxon>
        <taxon>Nocardia</taxon>
    </lineage>
</organism>
<dbReference type="GO" id="GO:0004713">
    <property type="term" value="F:protein tyrosine kinase activity"/>
    <property type="evidence" value="ECO:0007669"/>
    <property type="project" value="UniProtKB-KW"/>
</dbReference>